<proteinExistence type="predicted"/>
<comment type="caution">
    <text evidence="3">The sequence shown here is derived from an EMBL/GenBank/DDBJ whole genome shotgun (WGS) entry which is preliminary data.</text>
</comment>
<dbReference type="Pfam" id="PF01408">
    <property type="entry name" value="GFO_IDH_MocA"/>
    <property type="match status" value="1"/>
</dbReference>
<dbReference type="InterPro" id="IPR055170">
    <property type="entry name" value="GFO_IDH_MocA-like_dom"/>
</dbReference>
<sequence>MKSARSSSNNCRIAVVGVHGYGASHVDRVARLAESGQVVFAAVADPRPDEGNPSLAGIPAYGDLTELLAAEDVDIVIVSTPIHTHVDLAEQALRAGADVLLEKPPAPTLSDFRRLENVVADTGQICQVGFQSMGSFAVRALVEFIDTGRLGEIEAVGGVGAWVRTQSYWQRTPWAGRRELDGRQVLDGAVTNPFAHAVVTALRLAGAQRVEDVVSVETELFRANPIEADDTSVVRIRTAGGPPVVLALTLCASEVRKPSLVVRGSAGSARLSYVEDLLEITIDGSTERTSFEREDLLVNLIEHRADPSVPLLSSLSSTGAFECVVEAVRQAKPPAPIADQHVVWVRDPQAPGDDRPIVTDVEQWLGKAVDSVALFSEIGAPWAVDQPAEV</sequence>
<dbReference type="SUPFAM" id="SSF51735">
    <property type="entry name" value="NAD(P)-binding Rossmann-fold domains"/>
    <property type="match status" value="1"/>
</dbReference>
<evidence type="ECO:0000256" key="1">
    <source>
        <dbReference type="ARBA" id="ARBA00023002"/>
    </source>
</evidence>
<feature type="domain" description="CoA-binding" evidence="2">
    <location>
        <begin position="7"/>
        <end position="99"/>
    </location>
</feature>
<dbReference type="SUPFAM" id="SSF55347">
    <property type="entry name" value="Glyceraldehyde-3-phosphate dehydrogenase-like, C-terminal domain"/>
    <property type="match status" value="1"/>
</dbReference>
<organism evidence="3 4">
    <name type="scientific">Kribbella deserti</name>
    <dbReference type="NCBI Taxonomy" id="1926257"/>
    <lineage>
        <taxon>Bacteria</taxon>
        <taxon>Bacillati</taxon>
        <taxon>Actinomycetota</taxon>
        <taxon>Actinomycetes</taxon>
        <taxon>Propionibacteriales</taxon>
        <taxon>Kribbellaceae</taxon>
        <taxon>Kribbella</taxon>
    </lineage>
</organism>
<keyword evidence="1" id="KW-0560">Oxidoreductase</keyword>
<protein>
    <submittedName>
        <fullName evidence="3">Gfo/Idh/MocA family protein</fullName>
    </submittedName>
</protein>
<evidence type="ECO:0000313" key="3">
    <source>
        <dbReference type="EMBL" id="MFC0624148.1"/>
    </source>
</evidence>
<evidence type="ECO:0000313" key="4">
    <source>
        <dbReference type="Proteomes" id="UP001589890"/>
    </source>
</evidence>
<accession>A0ABV6QHN9</accession>
<gene>
    <name evidence="3" type="ORF">ACFFGN_08740</name>
</gene>
<dbReference type="InterPro" id="IPR036291">
    <property type="entry name" value="NAD(P)-bd_dom_sf"/>
</dbReference>
<dbReference type="SMART" id="SM00881">
    <property type="entry name" value="CoA_binding"/>
    <property type="match status" value="1"/>
</dbReference>
<dbReference type="Gene3D" id="3.40.50.720">
    <property type="entry name" value="NAD(P)-binding Rossmann-like Domain"/>
    <property type="match status" value="1"/>
</dbReference>
<dbReference type="PANTHER" id="PTHR43818:SF11">
    <property type="entry name" value="BCDNA.GH03377"/>
    <property type="match status" value="1"/>
</dbReference>
<reference evidence="3 4" key="1">
    <citation type="submission" date="2024-09" db="EMBL/GenBank/DDBJ databases">
        <authorList>
            <person name="Sun Q."/>
            <person name="Mori K."/>
        </authorList>
    </citation>
    <scope>NUCLEOTIDE SEQUENCE [LARGE SCALE GENOMIC DNA]</scope>
    <source>
        <strain evidence="3 4">CGMCC 1.15906</strain>
    </source>
</reference>
<dbReference type="Proteomes" id="UP001589890">
    <property type="component" value="Unassembled WGS sequence"/>
</dbReference>
<dbReference type="InterPro" id="IPR050463">
    <property type="entry name" value="Gfo/Idh/MocA_oxidrdct_glycsds"/>
</dbReference>
<dbReference type="Pfam" id="PF22725">
    <property type="entry name" value="GFO_IDH_MocA_C3"/>
    <property type="match status" value="1"/>
</dbReference>
<keyword evidence="4" id="KW-1185">Reference proteome</keyword>
<dbReference type="InterPro" id="IPR003781">
    <property type="entry name" value="CoA-bd"/>
</dbReference>
<dbReference type="Gene3D" id="3.30.360.10">
    <property type="entry name" value="Dihydrodipicolinate Reductase, domain 2"/>
    <property type="match status" value="1"/>
</dbReference>
<dbReference type="RefSeq" id="WP_380045004.1">
    <property type="nucleotide sequence ID" value="NZ_JBHLTC010000009.1"/>
</dbReference>
<dbReference type="InterPro" id="IPR000683">
    <property type="entry name" value="Gfo/Idh/MocA-like_OxRdtase_N"/>
</dbReference>
<evidence type="ECO:0000259" key="2">
    <source>
        <dbReference type="SMART" id="SM00881"/>
    </source>
</evidence>
<name>A0ABV6QHN9_9ACTN</name>
<dbReference type="PANTHER" id="PTHR43818">
    <property type="entry name" value="BCDNA.GH03377"/>
    <property type="match status" value="1"/>
</dbReference>
<dbReference type="EMBL" id="JBHLTC010000009">
    <property type="protein sequence ID" value="MFC0624148.1"/>
    <property type="molecule type" value="Genomic_DNA"/>
</dbReference>